<dbReference type="PROSITE" id="PS50172">
    <property type="entry name" value="BRCT"/>
    <property type="match status" value="1"/>
</dbReference>
<proteinExistence type="predicted"/>
<dbReference type="InterPro" id="IPR001357">
    <property type="entry name" value="BRCT_dom"/>
</dbReference>
<feature type="domain" description="BRCT" evidence="1">
    <location>
        <begin position="145"/>
        <end position="235"/>
    </location>
</feature>
<dbReference type="Gene3D" id="3.40.50.10190">
    <property type="entry name" value="BRCT domain"/>
    <property type="match status" value="1"/>
</dbReference>
<evidence type="ECO:0000313" key="2">
    <source>
        <dbReference type="EMBL" id="JAI32404.1"/>
    </source>
</evidence>
<accession>A0A0K8V0H1</accession>
<dbReference type="SUPFAM" id="SSF52113">
    <property type="entry name" value="BRCT domain"/>
    <property type="match status" value="1"/>
</dbReference>
<dbReference type="OrthoDB" id="2384350at2759"/>
<evidence type="ECO:0000259" key="1">
    <source>
        <dbReference type="PROSITE" id="PS50172"/>
    </source>
</evidence>
<dbReference type="EMBL" id="GDHF01019910">
    <property type="protein sequence ID" value="JAI32404.1"/>
    <property type="molecule type" value="Transcribed_RNA"/>
</dbReference>
<dbReference type="GO" id="GO:0000278">
    <property type="term" value="P:mitotic cell cycle"/>
    <property type="evidence" value="ECO:0007669"/>
    <property type="project" value="TreeGrafter"/>
</dbReference>
<dbReference type="SMART" id="SM00292">
    <property type="entry name" value="BRCT"/>
    <property type="match status" value="1"/>
</dbReference>
<reference evidence="2" key="1">
    <citation type="submission" date="2015-06" db="EMBL/GenBank/DDBJ databases">
        <authorList>
            <person name="Hoefler B.C."/>
            <person name="Straight P.D."/>
        </authorList>
    </citation>
    <scope>NUCLEOTIDE SEQUENCE</scope>
</reference>
<dbReference type="Pfam" id="PF12738">
    <property type="entry name" value="PTCB-BRCT"/>
    <property type="match status" value="1"/>
</dbReference>
<dbReference type="CDD" id="cd17716">
    <property type="entry name" value="BRCT_microcephalin_rpt1"/>
    <property type="match status" value="1"/>
</dbReference>
<dbReference type="PANTHER" id="PTHR14625">
    <property type="entry name" value="MICROCEPHALIN"/>
    <property type="match status" value="1"/>
</dbReference>
<dbReference type="InterPro" id="IPR022047">
    <property type="entry name" value="Microcephalin-like"/>
</dbReference>
<gene>
    <name evidence="2" type="primary">Mcph1_2</name>
    <name evidence="2" type="ORF">c0_g1_i8</name>
</gene>
<protein>
    <submittedName>
        <fullName evidence="2">Microcephalin</fullName>
    </submittedName>
</protein>
<organism evidence="2">
    <name type="scientific">Bactrocera latifrons</name>
    <name type="common">Malaysian fruit fly</name>
    <name type="synonym">Chaetodacus latifrons</name>
    <dbReference type="NCBI Taxonomy" id="174628"/>
    <lineage>
        <taxon>Eukaryota</taxon>
        <taxon>Metazoa</taxon>
        <taxon>Ecdysozoa</taxon>
        <taxon>Arthropoda</taxon>
        <taxon>Hexapoda</taxon>
        <taxon>Insecta</taxon>
        <taxon>Pterygota</taxon>
        <taxon>Neoptera</taxon>
        <taxon>Endopterygota</taxon>
        <taxon>Diptera</taxon>
        <taxon>Brachycera</taxon>
        <taxon>Muscomorpha</taxon>
        <taxon>Tephritoidea</taxon>
        <taxon>Tephritidae</taxon>
        <taxon>Bactrocera</taxon>
        <taxon>Bactrocera</taxon>
    </lineage>
</organism>
<dbReference type="InterPro" id="IPR036420">
    <property type="entry name" value="BRCT_dom_sf"/>
</dbReference>
<dbReference type="PANTHER" id="PTHR14625:SF3">
    <property type="entry name" value="MICROCEPHALIN"/>
    <property type="match status" value="1"/>
</dbReference>
<name>A0A0K8V0H1_BACLA</name>
<sequence length="266" mass="30473">MCTKLFIINGELSDYVSSPDAMPQREKLLISQSPPETFNEVIYGDIENNPVEIAVGSPISNIEHITKTQITRNNTKETSKQITFSKNPQMARIHRDLNSPSASLRVRAIRALKNPVNHGYTNFDIPHEEQNIISLEEYHPSPPPSIEELMRDIIVYVEVRTGEDNRSEGVKKVISQLGARVNDKLLRDTTHVIFKDGLLSTYKKAKNWNIPVVSILWVEACKKKRMICDPNEFPISNIDRYENPELYEKMKHLTTLLYSLDQVTKV</sequence>
<dbReference type="AlphaFoldDB" id="A0A0K8V0H1"/>